<dbReference type="EMBL" id="BAABKN010000005">
    <property type="protein sequence ID" value="GAA4725450.1"/>
    <property type="molecule type" value="Genomic_DNA"/>
</dbReference>
<organism evidence="3 4">
    <name type="scientific">Nocardioides endophyticus</name>
    <dbReference type="NCBI Taxonomy" id="1353775"/>
    <lineage>
        <taxon>Bacteria</taxon>
        <taxon>Bacillati</taxon>
        <taxon>Actinomycetota</taxon>
        <taxon>Actinomycetes</taxon>
        <taxon>Propionibacteriales</taxon>
        <taxon>Nocardioidaceae</taxon>
        <taxon>Nocardioides</taxon>
    </lineage>
</organism>
<evidence type="ECO:0000313" key="3">
    <source>
        <dbReference type="EMBL" id="GAA4725450.1"/>
    </source>
</evidence>
<dbReference type="Gene3D" id="3.40.50.450">
    <property type="match status" value="1"/>
</dbReference>
<dbReference type="Pfam" id="PF02481">
    <property type="entry name" value="DNA_processg_A"/>
    <property type="match status" value="1"/>
</dbReference>
<sequence>MTAAEADRLARVALARITEPGHVRLLDLVSDSGAEVVHARLLDHPEIGRRLSAVEPERELAAAAKIGLRFVVPGDDEWPPVLDDLRTAEPVQERGGVPIGLWVRGPVRLDEVGGSLAVVGARTATTYGTDLAADLAATVGEAGRAIVSGAAFGIDFAAHRGAVAVEAPTVAVLACGADRVYPQAHHQMIDHIAAEGAVVSETVPGGAPMRIRFLSRNRIIAALSAGTVVIEAALRSGALNTANWAGRLNRTLMGVPGPVTSASSAGVHQLIRTGAATLVTSGEEALELLGASGEHVLDIPRGKDRPRDGLSHLQRQVLDAVPVARGAPSVSVARVAGLPAEEVHTTLLGLEVRGMVELDGDDGWRLAALAHD</sequence>
<evidence type="ECO:0000256" key="1">
    <source>
        <dbReference type="ARBA" id="ARBA00006525"/>
    </source>
</evidence>
<comment type="similarity">
    <text evidence="1">Belongs to the DprA/Smf family.</text>
</comment>
<comment type="caution">
    <text evidence="3">The sequence shown here is derived from an EMBL/GenBank/DDBJ whole genome shotgun (WGS) entry which is preliminary data.</text>
</comment>
<reference evidence="4" key="1">
    <citation type="journal article" date="2019" name="Int. J. Syst. Evol. Microbiol.">
        <title>The Global Catalogue of Microorganisms (GCM) 10K type strain sequencing project: providing services to taxonomists for standard genome sequencing and annotation.</title>
        <authorList>
            <consortium name="The Broad Institute Genomics Platform"/>
            <consortium name="The Broad Institute Genome Sequencing Center for Infectious Disease"/>
            <person name="Wu L."/>
            <person name="Ma J."/>
        </authorList>
    </citation>
    <scope>NUCLEOTIDE SEQUENCE [LARGE SCALE GENOMIC DNA]</scope>
    <source>
        <strain evidence="4">JCM 18532</strain>
    </source>
</reference>
<dbReference type="InterPro" id="IPR057666">
    <property type="entry name" value="DrpA_SLOG"/>
</dbReference>
<proteinExistence type="inferred from homology"/>
<dbReference type="Proteomes" id="UP001499882">
    <property type="component" value="Unassembled WGS sequence"/>
</dbReference>
<dbReference type="InterPro" id="IPR003488">
    <property type="entry name" value="DprA"/>
</dbReference>
<dbReference type="SUPFAM" id="SSF102405">
    <property type="entry name" value="MCP/YpsA-like"/>
    <property type="match status" value="1"/>
</dbReference>
<dbReference type="PANTHER" id="PTHR43022:SF1">
    <property type="entry name" value="PROTEIN SMF"/>
    <property type="match status" value="1"/>
</dbReference>
<dbReference type="NCBIfam" id="TIGR00732">
    <property type="entry name" value="dprA"/>
    <property type="match status" value="1"/>
</dbReference>
<dbReference type="PANTHER" id="PTHR43022">
    <property type="entry name" value="PROTEIN SMF"/>
    <property type="match status" value="1"/>
</dbReference>
<feature type="domain" description="Smf/DprA SLOG" evidence="2">
    <location>
        <begin position="70"/>
        <end position="288"/>
    </location>
</feature>
<dbReference type="RefSeq" id="WP_345524984.1">
    <property type="nucleotide sequence ID" value="NZ_BAABKN010000005.1"/>
</dbReference>
<evidence type="ECO:0000313" key="4">
    <source>
        <dbReference type="Proteomes" id="UP001499882"/>
    </source>
</evidence>
<keyword evidence="4" id="KW-1185">Reference proteome</keyword>
<name>A0ABP8YBZ5_9ACTN</name>
<protein>
    <submittedName>
        <fullName evidence="3">DNA-processing protein DprA</fullName>
    </submittedName>
</protein>
<evidence type="ECO:0000259" key="2">
    <source>
        <dbReference type="Pfam" id="PF02481"/>
    </source>
</evidence>
<gene>
    <name evidence="3" type="primary">dprA</name>
    <name evidence="3" type="ORF">GCM10023350_05020</name>
</gene>
<accession>A0ABP8YBZ5</accession>